<feature type="compositionally biased region" description="Basic and acidic residues" evidence="10">
    <location>
        <begin position="623"/>
        <end position="648"/>
    </location>
</feature>
<evidence type="ECO:0000256" key="9">
    <source>
        <dbReference type="SAM" id="Coils"/>
    </source>
</evidence>
<keyword evidence="6" id="KW-1278">Translocase</keyword>
<evidence type="ECO:0000256" key="4">
    <source>
        <dbReference type="ARBA" id="ARBA00022840"/>
    </source>
</evidence>
<feature type="compositionally biased region" description="Polar residues" evidence="10">
    <location>
        <begin position="1414"/>
        <end position="1427"/>
    </location>
</feature>
<dbReference type="SMART" id="SM00958">
    <property type="entry name" value="SecA_PP_bind"/>
    <property type="match status" value="1"/>
</dbReference>
<feature type="region of interest" description="Disordered" evidence="10">
    <location>
        <begin position="1460"/>
        <end position="1514"/>
    </location>
</feature>
<feature type="region of interest" description="Disordered" evidence="10">
    <location>
        <begin position="787"/>
        <end position="822"/>
    </location>
</feature>
<dbReference type="InterPro" id="IPR000185">
    <property type="entry name" value="SecA"/>
</dbReference>
<keyword evidence="5" id="KW-0653">Protein transport</keyword>
<feature type="region of interest" description="Disordered" evidence="10">
    <location>
        <begin position="4119"/>
        <end position="4140"/>
    </location>
</feature>
<protein>
    <submittedName>
        <fullName evidence="13">SecA preprotein cross-linking domain-containing protein</fullName>
    </submittedName>
</protein>
<feature type="compositionally biased region" description="Low complexity" evidence="10">
    <location>
        <begin position="2050"/>
        <end position="2066"/>
    </location>
</feature>
<dbReference type="GO" id="GO:0005524">
    <property type="term" value="F:ATP binding"/>
    <property type="evidence" value="ECO:0007669"/>
    <property type="project" value="UniProtKB-KW"/>
</dbReference>
<feature type="compositionally biased region" description="Basic and acidic residues" evidence="10">
    <location>
        <begin position="684"/>
        <end position="704"/>
    </location>
</feature>
<gene>
    <name evidence="13" type="ORF">SAMN05443637_1051</name>
</gene>
<evidence type="ECO:0000256" key="8">
    <source>
        <dbReference type="ARBA" id="ARBA00023136"/>
    </source>
</evidence>
<dbReference type="PANTHER" id="PTHR30612">
    <property type="entry name" value="SECA INNER MEMBRANE COMPONENT OF SEC PROTEIN SECRETION SYSTEM"/>
    <property type="match status" value="1"/>
</dbReference>
<dbReference type="GO" id="GO:0005886">
    <property type="term" value="C:plasma membrane"/>
    <property type="evidence" value="ECO:0007669"/>
    <property type="project" value="TreeGrafter"/>
</dbReference>
<feature type="compositionally biased region" description="Low complexity" evidence="10">
    <location>
        <begin position="1554"/>
        <end position="1567"/>
    </location>
</feature>
<keyword evidence="8 11" id="KW-0472">Membrane</keyword>
<dbReference type="OrthoDB" id="9805579at2"/>
<feature type="compositionally biased region" description="Low complexity" evidence="10">
    <location>
        <begin position="81"/>
        <end position="93"/>
    </location>
</feature>
<dbReference type="GO" id="GO:0006886">
    <property type="term" value="P:intracellular protein transport"/>
    <property type="evidence" value="ECO:0007669"/>
    <property type="project" value="InterPro"/>
</dbReference>
<dbReference type="InterPro" id="IPR027417">
    <property type="entry name" value="P-loop_NTPase"/>
</dbReference>
<accession>A0A1M6RI93</accession>
<feature type="region of interest" description="Disordered" evidence="10">
    <location>
        <begin position="1726"/>
        <end position="1749"/>
    </location>
</feature>
<feature type="compositionally biased region" description="Basic and acidic residues" evidence="10">
    <location>
        <begin position="220"/>
        <end position="276"/>
    </location>
</feature>
<dbReference type="PROSITE" id="PS51196">
    <property type="entry name" value="SECA_MOTOR_DEAD"/>
    <property type="match status" value="1"/>
</dbReference>
<feature type="transmembrane region" description="Helical" evidence="11">
    <location>
        <begin position="36"/>
        <end position="58"/>
    </location>
</feature>
<dbReference type="InterPro" id="IPR044722">
    <property type="entry name" value="SecA_SF2_C"/>
</dbReference>
<evidence type="ECO:0000256" key="1">
    <source>
        <dbReference type="ARBA" id="ARBA00022448"/>
    </source>
</evidence>
<feature type="compositionally biased region" description="Basic and acidic residues" evidence="10">
    <location>
        <begin position="565"/>
        <end position="584"/>
    </location>
</feature>
<evidence type="ECO:0000256" key="7">
    <source>
        <dbReference type="ARBA" id="ARBA00023010"/>
    </source>
</evidence>
<evidence type="ECO:0000259" key="12">
    <source>
        <dbReference type="PROSITE" id="PS51196"/>
    </source>
</evidence>
<evidence type="ECO:0000256" key="5">
    <source>
        <dbReference type="ARBA" id="ARBA00022927"/>
    </source>
</evidence>
<feature type="compositionally biased region" description="Polar residues" evidence="10">
    <location>
        <begin position="1536"/>
        <end position="1549"/>
    </location>
</feature>
<feature type="compositionally biased region" description="Low complexity" evidence="10">
    <location>
        <begin position="1404"/>
        <end position="1413"/>
    </location>
</feature>
<dbReference type="RefSeq" id="WP_073456356.1">
    <property type="nucleotide sequence ID" value="NZ_FRAP01000005.1"/>
</dbReference>
<keyword evidence="2" id="KW-1003">Cell membrane</keyword>
<feature type="region of interest" description="Disordered" evidence="10">
    <location>
        <begin position="1404"/>
        <end position="1429"/>
    </location>
</feature>
<feature type="compositionally biased region" description="Polar residues" evidence="10">
    <location>
        <begin position="3545"/>
        <end position="3554"/>
    </location>
</feature>
<reference evidence="13 14" key="1">
    <citation type="submission" date="2016-11" db="EMBL/GenBank/DDBJ databases">
        <authorList>
            <person name="Jaros S."/>
            <person name="Januszkiewicz K."/>
            <person name="Wedrychowicz H."/>
        </authorList>
    </citation>
    <scope>NUCLEOTIDE SEQUENCE [LARGE SCALE GENOMIC DNA]</scope>
    <source>
        <strain evidence="13 14">DSM 43832</strain>
    </source>
</reference>
<evidence type="ECO:0000256" key="6">
    <source>
        <dbReference type="ARBA" id="ARBA00022967"/>
    </source>
</evidence>
<evidence type="ECO:0000256" key="11">
    <source>
        <dbReference type="SAM" id="Phobius"/>
    </source>
</evidence>
<dbReference type="PANTHER" id="PTHR30612:SF0">
    <property type="entry name" value="CHLOROPLAST PROTEIN-TRANSPORTING ATPASE"/>
    <property type="match status" value="1"/>
</dbReference>
<dbReference type="EMBL" id="FRAP01000005">
    <property type="protein sequence ID" value="SHK32098.1"/>
    <property type="molecule type" value="Genomic_DNA"/>
</dbReference>
<dbReference type="Pfam" id="PF01043">
    <property type="entry name" value="SecA_PP_bind"/>
    <property type="match status" value="1"/>
</dbReference>
<feature type="region of interest" description="Disordered" evidence="10">
    <location>
        <begin position="73"/>
        <end position="277"/>
    </location>
</feature>
<feature type="compositionally biased region" description="Low complexity" evidence="10">
    <location>
        <begin position="4805"/>
        <end position="4819"/>
    </location>
</feature>
<dbReference type="Gene3D" id="3.40.50.300">
    <property type="entry name" value="P-loop containing nucleotide triphosphate hydrolases"/>
    <property type="match status" value="2"/>
</dbReference>
<sequence>MHGYRAHDSEAAGLAAGVPADAVHLRFGPADFVLRLLRWVLVLAGSLVALWLGSVLMATPASAAVVVPMAATSSLQKGGKDSSSTDGGKNGSSKSDDGSRGSGKSKSSDNGNEKSTSGESGKKQPKTDDGGEKKKPKSDGGEKKKPKSDGGEKKKPKNDGGEKKKPKNDGGEKKKPKNDGGEKKKPKTVTVADVEKMRDRFADDPQGTVRESTHRTTVTDGDRDRGGDGKARQREKAGTDRGTGREGDTGERPGRKKDAGESRPAGKEGGSGRDTVRAVVKKAGAAADEIRATVDEIVRDALDGRGRPGGKAAEKIRDAVRETITEAVTAAAKRASVDSADDAAEKTAKKTAKDSPKTSAEDSAKAGRNTSKEPTTTRLAEWGEYGAEVWKKVAAVRTAAEAGGDVRKAVRDLVRTASDLPEGVTPEDVRRAAAFVTDLVRAGVDEKSANKLAAQKFAGQDHGDVVLTGQRSPARCSASVDDCAGLGSAPDELRAMAGRGPPSWADDRYGRSPRHGGWYGGDDWSSKATEEYLENRVAVEKGAKELEKAQKDAAAGKLTAKELEAAEKAQKEREEKLAESREYVSDDDAQLVDEVVTGHAELDKAKAALEAEQKKVAAGTVSKAEHEKNVAAYEQRRDEVYAQTDELRQATGRDAPTSEADPGDGAAAGCGASGVFVECRAAVAEERDRDQDRDAWHDDERSTSQDRCVALAGISSGCGVSVESGDRAAGASCDLTAGACTSNSRKGSGEAAVTATARFELGEGDGGQRTRATSAGAEMECRTTAGACSGETSGAARDATTATERTRATAASTEERSGAAKASANCATTAGECGIAARVQLGEETTAEASARCASDAAGCTGAAATSSNGEHTVIPAVVEATDETTGKATDKTTGETTAKTAAEATGEPAAEKPRSRGTTAAADCSITGGGCWARSGSDAVRGGEGASRASVEIDGSGSGKAATASTADGVATTRDGSGSADCTVTEGSCGATSDTRADNPTARERARWSYEAETSEFTRTPGATVDGDGAAVSAVQAWVDCDTDTCTGSTNTATTGKIAAPGRAPADPKAADAATAEAKPVTAVRETKASASCETAGGQCSSRARSEVGDSTAHQRWSWFADTPAERQLTAASEASANAECAQDGCAGKGAASTSGSASGDVTGVRDSRATTECTVHGVGGSCSTAATTAVENRSARDAQAVAAGVEPVTGPVSVSTTTAEVSCSGADTGCGGTTLAATSARDTAVSPDARGSSTTSECTVTGGGCTGRSTAAASSAPDHVTIDPETGEPLAGQSLTGPSSVARSEAVLDCSAVCAGTVTTTSSAFDGTTVGPRTSTGTASCTGGTGGCQVRSVSTAASGPGAALALAGDGQATNAARLPAGASAASAAGALVICQDGRGCTGTASSGATATDPSVSPNPRGSWSESVCEGVTGGICQGVSNSGASSGPDANRIAPILQAAPTSNATTTSGTTGDEPTGRQGPSGQEPAVPPAPTAPGSSANTGGPTVPGASSWTMADAALDCAGSGNGCAGTARTSAAGTDGPQNMTGADGSRGPPTGASTTSGTCVTGQADCQVRTSSIAASGQVVADIVAEQNQTAAEQLAQQAADARKAAERAQRIAARPGATTEDIEKAAEAKKAAAEATKAAEAAAELAAKPVTDTPATYATSNALAQCSGPLCAAATTADATYTAGDLARSHSRMEAACLGGPTGCAAEAGATAVTAYGSGQADPDDPKGRRTLPGWSGSTQAAAQIDCPAGCIGTVTGRTATAASPDGDAADAARAARRPAANGAATDPTSVSTAEGTTACSGAEDCVAALVTEGQVGVAPTGKNRTGVTGASIEGACSTAAGACPVSGRSVTVATDDPATIADALRTGSAPRTARTSHAVGVAECAGPACQVVTGGSARDGLARVEAGCVGTGCTTRLQGAAQSPAPGGAHTASARSACTAATDGQCSGAVQVGATSDYALAGAECAGTPGADCAFSFRAEGHARSATSRADATAHGRGTTGSGAALVSAQAARGTAQAMAECRGTDGVECHHSYAARAGESAAGPGSRASASASGSGSGGRGRGAVAVAVRATAGPGWASAAASCTGAPNCRHSYSASASASAASSGSRASAYAAGSGGGGVGHGGVAVSARAWAGPGQATASASCVGAANCRYSYSASASGSASYDDGTHRSWAHANASGSGGGVGEGSGGIAVHAVARAGKGYSYAAAGCSGATNCTASYSSHAEASQTVGGQHGEARSSCSGGGSGGYCSTQAVVKVDAENAFAQAGCAGTGSCSAYYATRSAASAKGNGISGDAGGTCSGSQASGGYCATGSRAVHDEETGRLELSSYCATSGGSCSRWANLSIDAKSPGGEFTGTGGGTCRGGVGSCGLTGVAKYHPAGVAEDGTPTPPMLVVGTGCQNTGAGSCSHWSKTSATIQAPGGAIRATAENACSGTGGWCSTVVGGAYDKKTGEITAFSDCQSEGATCTKSEAHLVGSISREGQAEPNGPELGTITGDGKVDCVRTGGLCTVYGKFVALDPEQAYQVDDQGRPVLDENGNKIYLFETDEQGNQVLDENGKPIPVYLPARVNVQTSCYPAGPHCTQEAHVKGSLEQRAAHDWHTGSALADCSGTSGGCNLTGTVSYDPEAGRVAAFAACQGDGAAKCTRVETSTRAYAESPDGRMKTSQNPSDCKETAGFCSSISVAKFVDEYIDAPPPCTSPHGCIQPVPKTIPAHLEFGSSCDTDGPASGCTYEFSASGSQQGSGDDGKLTASARSSCSDSGNVGGGWCSIAANAEVNTEEHRADAVAWCLGSAGVTCSYEAKADASHASDKNDAEAHKACAAEQAGSCSISVSAFTMGGDDERRGVAVASGNCTDTNGTCRGQVRIHVDSDWDTLADCSTGGNGICYGDATSERAETGGRVYDEHTKLTLHVKAPGGEDNRVCDESSGGCVDGWSAALDGKVIMLGRNTEKSVPSFFKNLGRDAWDVVTGAVPGLLHAVGKELKSWVTFESWGDGLAGYAENRPLTGGIAQGAVNFWDRWVTDKRSLGDDYYFRPFSTALEDVGTVALVAAGAGAVLKGLSLGVKGAGALAGKLGTSSTGIRGALAASSGWLASVSAGLNVAAKVAWHSGVVLGNTAMTPLKINFAAARFAVGRGTELVAPRLATAATAAATILRDHGLGRIEAGRIVPGMRSIGLSHTLSTTAGRLTTAGLAGKVIARGGVFGRINFTGTRYIPGLIGTLRAYGKLGLQFSSRVSPEAVAAAQLGLAARVVSRDATPAWLDRFVGPRLADELGQRGVEIRQRRVERIGGIVQTDQLLRGVGAPAATVRPTTPAAQLTPVELAGLSGVPAREIRAAGCRGLCVVDDFVRDPQMHKGDYVLFTRDDLIVVDQRLVEAVRDSRISQEGFADLVRHHLAEIETGVRGEPYALPDLASLTDGVGRTSLAQAAAPDGPGPPGGSAGRNGSGDPSRPARPVGDPGTPALPASPTERVNGARPHTAGGGHDAAPGLAGRDGSQHPHTDDHAAPPTRDGEARQLDPAADNIGLPPPGTTEQARTSGTRTDADFAAEVAATHSVWQGVRRLTDGEILRSYQELAEDVRRGKLTVEDALIECTALACEAARRTGKTPRDDQIAAAIALARGDVVQMLTGEGKTLTGSLAALAHALDARNARGVPAAERGVQWLTLNEKLVRDVYATLRPIADRLGVTVDVVVPTRTWSGKWTAYRADIAIGMVSELVFDVLRARNARGEPVHQNRGGFRLIDEVDRVLLDEGHTPHVLSKPVEDATAPVAELAWAAHTATQLDPAVHFTVGRGGVRLTRAGVEHIRTLTKEVHGVAGRDLTGPDGAALQRRVENALAADLILQRDVHYVRTDDGRILIVDKHGELLSDGRRWNNGLHEAVEYAENVPIGTPAQVLDSMTVLEFLEGRPYAGMTGTAGGPRLTGKDVVEIRPHKGMNRRDTTVTYRTAAEKWDGIFDEIVQVSESGRPVLVLAGSELDAVALSERLTKADHGHKLVTALTEGAEMDQVLAEAGRPGRITVATNRANRGVDPPLGGHSEYLAREIAHREHPGLAARDKAAYESILRAARLEAEEQVRAAHDLLNEAGGLHVVITEFPESVRIEMQGRGRAGRQGENGSSTVHRSLEDRVLQPPGKREYRAPRVEAEPVPPVLDSVGVDTLFELARQEAELAARYEQRTAVHEAPLTGRIDIDGPAAQRSVPPANPAGVDLLQLTAARAGQQIPGLTEAQNLRLTELVNRYPVEHAPRSLAEHYAALEVADLIPQRSWQPYRYTAADVEQAVAAQQSLLDGLTAIERADELAERLGMDTAELAATVAVAEQLLIERRTGETDAAPVGDPAERLRLTALTDRELQAFLAYASGASRARIAEQLGVPVEGPAGVDWYLGLDPQRPGTVIEKLTRDRVTDAMAGTTVPAGRRVWSEAAERAAVMAEAAALMLLAEALGQTAADVRAQIHDEMLDTAPDLTERQTQRLVRDRVIASAVALDPAAFSRLLQTPIPGVWAQVRKWLSEVSSGDGLTPAEHTLLWQRPMDRIETLIAALPGRHRDLAYHTLVRAGITSITQLATVPAAQLAALGLRRSVVVAIRVALAAAAPAGGAAVRPEMRDRHLAADLATRTDWTQADLAVALRIAAGLPPAPDLQATPELLDDLRALAEIARFAALADVLLARDRAGLLTDADRAQLPVAALDLLVRARAGALTEAELQALVRHGSGALRRPGGLRAIGQREALLVLDAHLQRTGAQPGDARGWPATVVGGRGGAAGAGGGPAAVLGGDAAPVLVAGARAGAGSSAAATDTGRVVRNRGPPNRPARSAATSATVGPSDRTVASTRPGRRSRLLRAFGKGAALVGVGVALAAAVVWGPLSGPVGAVPHDGGGRVVVEEVVAGRVLRTVAGDTWESLAARLPGVSSAALAAANLDVRSGVGGVLPEGSRLNRPGFARG</sequence>
<feature type="region of interest" description="Disordered" evidence="10">
    <location>
        <begin position="1241"/>
        <end position="1300"/>
    </location>
</feature>
<keyword evidence="11" id="KW-1133">Transmembrane helix</keyword>
<dbReference type="SMART" id="SM00957">
    <property type="entry name" value="SecA_DEAD"/>
    <property type="match status" value="1"/>
</dbReference>
<feature type="compositionally biased region" description="Basic and acidic residues" evidence="10">
    <location>
        <begin position="885"/>
        <end position="894"/>
    </location>
</feature>
<dbReference type="Gene3D" id="3.90.1440.10">
    <property type="entry name" value="SecA, preprotein cross-linking domain"/>
    <property type="match status" value="1"/>
</dbReference>
<feature type="region of interest" description="Disordered" evidence="10">
    <location>
        <begin position="1326"/>
        <end position="1347"/>
    </location>
</feature>
<feature type="compositionally biased region" description="Basic and acidic residues" evidence="10">
    <location>
        <begin position="996"/>
        <end position="1011"/>
    </location>
</feature>
<feature type="region of interest" description="Disordered" evidence="10">
    <location>
        <begin position="496"/>
        <end position="525"/>
    </location>
</feature>
<feature type="region of interest" description="Disordered" evidence="10">
    <location>
        <begin position="4805"/>
        <end position="4845"/>
    </location>
</feature>
<dbReference type="STRING" id="1848.SAMN05443637_1051"/>
<dbReference type="GO" id="GO:0031522">
    <property type="term" value="C:cell envelope Sec protein transport complex"/>
    <property type="evidence" value="ECO:0007669"/>
    <property type="project" value="TreeGrafter"/>
</dbReference>
<feature type="compositionally biased region" description="Low complexity" evidence="10">
    <location>
        <begin position="795"/>
        <end position="812"/>
    </location>
</feature>
<evidence type="ECO:0000313" key="14">
    <source>
        <dbReference type="Proteomes" id="UP000184363"/>
    </source>
</evidence>
<dbReference type="InterPro" id="IPR014018">
    <property type="entry name" value="SecA_motor_DEAD"/>
</dbReference>
<feature type="compositionally biased region" description="Basic and acidic residues" evidence="10">
    <location>
        <begin position="343"/>
        <end position="365"/>
    </location>
</feature>
<feature type="region of interest" description="Disordered" evidence="10">
    <location>
        <begin position="330"/>
        <end position="382"/>
    </location>
</feature>
<keyword evidence="4" id="KW-0067">ATP-binding</keyword>
<proteinExistence type="predicted"/>
<feature type="compositionally biased region" description="Polar residues" evidence="10">
    <location>
        <begin position="368"/>
        <end position="378"/>
    </location>
</feature>
<evidence type="ECO:0000256" key="2">
    <source>
        <dbReference type="ARBA" id="ARBA00022475"/>
    </source>
</evidence>
<dbReference type="InterPro" id="IPR036670">
    <property type="entry name" value="SecA_X-link_sf"/>
</dbReference>
<feature type="domain" description="SecA family profile" evidence="12">
    <location>
        <begin position="3542"/>
        <end position="4177"/>
    </location>
</feature>
<dbReference type="InterPro" id="IPR011130">
    <property type="entry name" value="SecA_preprotein_X-link_dom"/>
</dbReference>
<keyword evidence="9" id="KW-0175">Coiled coil</keyword>
<feature type="region of interest" description="Disordered" evidence="10">
    <location>
        <begin position="3440"/>
        <end position="3554"/>
    </location>
</feature>
<name>A0A1M6RI93_PSETH</name>
<dbReference type="PRINTS" id="PR00906">
    <property type="entry name" value="SECA"/>
</dbReference>
<dbReference type="InterPro" id="IPR011115">
    <property type="entry name" value="SecA_DEAD"/>
</dbReference>
<feature type="region of interest" description="Disordered" evidence="10">
    <location>
        <begin position="1536"/>
        <end position="1568"/>
    </location>
</feature>
<feature type="region of interest" description="Disordered" evidence="10">
    <location>
        <begin position="618"/>
        <end position="669"/>
    </location>
</feature>
<feature type="compositionally biased region" description="Low complexity" evidence="10">
    <location>
        <begin position="895"/>
        <end position="909"/>
    </location>
</feature>
<organism evidence="13 14">
    <name type="scientific">Pseudonocardia thermophila</name>
    <dbReference type="NCBI Taxonomy" id="1848"/>
    <lineage>
        <taxon>Bacteria</taxon>
        <taxon>Bacillati</taxon>
        <taxon>Actinomycetota</taxon>
        <taxon>Actinomycetes</taxon>
        <taxon>Pseudonocardiales</taxon>
        <taxon>Pseudonocardiaceae</taxon>
        <taxon>Pseudonocardia</taxon>
    </lineage>
</organism>
<dbReference type="GO" id="GO:0006605">
    <property type="term" value="P:protein targeting"/>
    <property type="evidence" value="ECO:0007669"/>
    <property type="project" value="InterPro"/>
</dbReference>
<feature type="compositionally biased region" description="Basic and acidic residues" evidence="10">
    <location>
        <begin position="193"/>
        <end position="203"/>
    </location>
</feature>
<keyword evidence="3" id="KW-0547">Nucleotide-binding</keyword>
<feature type="region of interest" description="Disordered" evidence="10">
    <location>
        <begin position="881"/>
        <end position="922"/>
    </location>
</feature>
<feature type="compositionally biased region" description="Low complexity" evidence="10">
    <location>
        <begin position="1461"/>
        <end position="1477"/>
    </location>
</feature>
<evidence type="ECO:0000256" key="10">
    <source>
        <dbReference type="SAM" id="MobiDB-lite"/>
    </source>
</evidence>
<dbReference type="GO" id="GO:0017038">
    <property type="term" value="P:protein import"/>
    <property type="evidence" value="ECO:0007669"/>
    <property type="project" value="InterPro"/>
</dbReference>
<feature type="region of interest" description="Disordered" evidence="10">
    <location>
        <begin position="565"/>
        <end position="586"/>
    </location>
</feature>
<keyword evidence="1" id="KW-0813">Transport</keyword>
<feature type="compositionally biased region" description="Low complexity" evidence="10">
    <location>
        <begin position="1771"/>
        <end position="1796"/>
    </location>
</feature>
<dbReference type="SUPFAM" id="SSF81767">
    <property type="entry name" value="Pre-protein crosslinking domain of SecA"/>
    <property type="match status" value="1"/>
</dbReference>
<dbReference type="Pfam" id="PF21090">
    <property type="entry name" value="P-loop_SecA"/>
    <property type="match status" value="1"/>
</dbReference>
<evidence type="ECO:0000313" key="13">
    <source>
        <dbReference type="EMBL" id="SHK32098.1"/>
    </source>
</evidence>
<feature type="compositionally biased region" description="Polar residues" evidence="10">
    <location>
        <begin position="1797"/>
        <end position="1806"/>
    </location>
</feature>
<dbReference type="GO" id="GO:0005829">
    <property type="term" value="C:cytosol"/>
    <property type="evidence" value="ECO:0007669"/>
    <property type="project" value="TreeGrafter"/>
</dbReference>
<keyword evidence="7" id="KW-0811">Translocation</keyword>
<feature type="compositionally biased region" description="Low complexity" evidence="10">
    <location>
        <begin position="960"/>
        <end position="970"/>
    </location>
</feature>
<keyword evidence="11" id="KW-0812">Transmembrane</keyword>
<evidence type="ECO:0000256" key="3">
    <source>
        <dbReference type="ARBA" id="ARBA00022741"/>
    </source>
</evidence>
<feature type="compositionally biased region" description="Polar residues" evidence="10">
    <location>
        <begin position="975"/>
        <end position="995"/>
    </location>
</feature>
<keyword evidence="14" id="KW-1185">Reference proteome</keyword>
<feature type="region of interest" description="Disordered" evidence="10">
    <location>
        <begin position="684"/>
        <end position="705"/>
    </location>
</feature>
<feature type="compositionally biased region" description="Basic and acidic residues" evidence="10">
    <location>
        <begin position="3509"/>
        <end position="3530"/>
    </location>
</feature>
<feature type="region of interest" description="Disordered" evidence="10">
    <location>
        <begin position="2050"/>
        <end position="2073"/>
    </location>
</feature>
<feature type="compositionally biased region" description="Polar residues" evidence="10">
    <location>
        <begin position="1498"/>
        <end position="1514"/>
    </location>
</feature>
<dbReference type="Pfam" id="PF07517">
    <property type="entry name" value="SecA_DEAD"/>
    <property type="match status" value="1"/>
</dbReference>
<dbReference type="GO" id="GO:0043952">
    <property type="term" value="P:protein transport by the Sec complex"/>
    <property type="evidence" value="ECO:0007669"/>
    <property type="project" value="TreeGrafter"/>
</dbReference>
<feature type="compositionally biased region" description="Basic and acidic residues" evidence="10">
    <location>
        <begin position="120"/>
        <end position="183"/>
    </location>
</feature>
<feature type="region of interest" description="Disordered" evidence="10">
    <location>
        <begin position="937"/>
        <end position="1025"/>
    </location>
</feature>
<feature type="coiled-coil region" evidence="9">
    <location>
        <begin position="1594"/>
        <end position="1655"/>
    </location>
</feature>
<dbReference type="Proteomes" id="UP000184363">
    <property type="component" value="Unassembled WGS sequence"/>
</dbReference>
<feature type="compositionally biased region" description="Low complexity" evidence="10">
    <location>
        <begin position="102"/>
        <end position="115"/>
    </location>
</feature>
<feature type="region of interest" description="Disordered" evidence="10">
    <location>
        <begin position="1771"/>
        <end position="1806"/>
    </location>
</feature>
<dbReference type="SUPFAM" id="SSF52540">
    <property type="entry name" value="P-loop containing nucleoside triphosphate hydrolases"/>
    <property type="match status" value="2"/>
</dbReference>